<dbReference type="InterPro" id="IPR001940">
    <property type="entry name" value="Peptidase_S1C"/>
</dbReference>
<accession>A0A518HX77</accession>
<dbReference type="Pfam" id="PF13369">
    <property type="entry name" value="Transglut_core2"/>
    <property type="match status" value="1"/>
</dbReference>
<dbReference type="GO" id="GO:0004252">
    <property type="term" value="F:serine-type endopeptidase activity"/>
    <property type="evidence" value="ECO:0007669"/>
    <property type="project" value="InterPro"/>
</dbReference>
<feature type="signal peptide" evidence="3">
    <location>
        <begin position="1"/>
        <end position="25"/>
    </location>
</feature>
<dbReference type="Proteomes" id="UP000319004">
    <property type="component" value="Chromosome"/>
</dbReference>
<protein>
    <submittedName>
        <fullName evidence="6">Serine protease HtrA</fullName>
    </submittedName>
</protein>
<dbReference type="GO" id="GO:0006508">
    <property type="term" value="P:proteolysis"/>
    <property type="evidence" value="ECO:0007669"/>
    <property type="project" value="UniProtKB-KW"/>
</dbReference>
<evidence type="ECO:0000313" key="6">
    <source>
        <dbReference type="EMBL" id="QDV45465.1"/>
    </source>
</evidence>
<sequence precursor="true">MYRLDLILLALLTTTAIFTASPLTADEQSHQSLIAKIRPSVATIRVQGRDGKPLGIGTGFIIDSDGLVATNFHVIDEGRPFTVETAGGKKLRVLGVEASDVTSDLAIIRVDPGSTGLPALRFAEDETSQQGIRVLAFGNPLGLRNSVVEGIVSARREVEGRELLQLAMPIEPGNSGGPLVDLDGRVHGIINMKSSIDQNLGFAIPISQLVALRENPNPVTIDRWVRIGRINADRWTPVMGSRWQQRGGRIVALGQGNGFGGRSLLLSKREVPQRPFEIAVMVRLDDESGAAGLAFHSDGQNKHYGFYASAGRLRLTCFRGASVYSWDILKEVETEHYLPGQWNQLKVRVETDKISCFVNGRLVIESDDQQLTEGQVGLAKFRETEPEFSGFQLGAALPSPMLSETAERTLEELEVATLPLDSIGTDQIHELGKSGDLASRELTRRAIELEKQAERLHQLADDVERAETIGRLSGLEQTDADQRLLIGSLLIAKLDSPDLDVDAYLARVDEMAQEIQDTLKEDASATEKRDALHRYLFEENGYHGSRSEYYHTANSHLNRVIDDREGLPITMSVLYIEIGRRLGMKVEGVGLPGHFVSKHVIDDKNEQLIDVFERGKLLSRDDANEIVTLHAGRPIRPSDLQANTDIEILTRILNNLIGVAGRQNDGEAMLRYCDAIVAVNPGQARYRMLRAQLRGMTGRINLGLEDVNLLLEKDPPELDRSEIERLRSALRDRL</sequence>
<evidence type="ECO:0000256" key="1">
    <source>
        <dbReference type="ARBA" id="ARBA00007100"/>
    </source>
</evidence>
<keyword evidence="6" id="KW-0645">Protease</keyword>
<dbReference type="InterPro" id="IPR032698">
    <property type="entry name" value="SirB1_N"/>
</dbReference>
<name>A0A518HX77_9BACT</name>
<comment type="similarity">
    <text evidence="1">Belongs to the UPF0162 family.</text>
</comment>
<keyword evidence="3" id="KW-0732">Signal</keyword>
<dbReference type="KEGG" id="snep:Enr13x_53440"/>
<evidence type="ECO:0000259" key="5">
    <source>
        <dbReference type="Pfam" id="PF13369"/>
    </source>
</evidence>
<dbReference type="AlphaFoldDB" id="A0A518HX77"/>
<feature type="domain" description="3-keto-alpha-glucoside-1,2-lyase/3-keto-2-hydroxy-glucal hydratase" evidence="4">
    <location>
        <begin position="233"/>
        <end position="379"/>
    </location>
</feature>
<evidence type="ECO:0000313" key="7">
    <source>
        <dbReference type="Proteomes" id="UP000319004"/>
    </source>
</evidence>
<reference evidence="6 7" key="1">
    <citation type="submission" date="2019-03" db="EMBL/GenBank/DDBJ databases">
        <title>Deep-cultivation of Planctomycetes and their phenomic and genomic characterization uncovers novel biology.</title>
        <authorList>
            <person name="Wiegand S."/>
            <person name="Jogler M."/>
            <person name="Boedeker C."/>
            <person name="Pinto D."/>
            <person name="Vollmers J."/>
            <person name="Rivas-Marin E."/>
            <person name="Kohn T."/>
            <person name="Peeters S.H."/>
            <person name="Heuer A."/>
            <person name="Rast P."/>
            <person name="Oberbeckmann S."/>
            <person name="Bunk B."/>
            <person name="Jeske O."/>
            <person name="Meyerdierks A."/>
            <person name="Storesund J.E."/>
            <person name="Kallscheuer N."/>
            <person name="Luecker S."/>
            <person name="Lage O.M."/>
            <person name="Pohl T."/>
            <person name="Merkel B.J."/>
            <person name="Hornburger P."/>
            <person name="Mueller R.-W."/>
            <person name="Bruemmer F."/>
            <person name="Labrenz M."/>
            <person name="Spormann A.M."/>
            <person name="Op den Camp H."/>
            <person name="Overmann J."/>
            <person name="Amann R."/>
            <person name="Jetten M.S.M."/>
            <person name="Mascher T."/>
            <person name="Medema M.H."/>
            <person name="Devos D.P."/>
            <person name="Kaster A.-K."/>
            <person name="Ovreas L."/>
            <person name="Rohde M."/>
            <person name="Galperin M.Y."/>
            <person name="Jogler C."/>
        </authorList>
    </citation>
    <scope>NUCLEOTIDE SEQUENCE [LARGE SCALE GENOMIC DNA]</scope>
    <source>
        <strain evidence="6 7">Enr13</strain>
    </source>
</reference>
<dbReference type="InterPro" id="IPR010496">
    <property type="entry name" value="AL/BT2_dom"/>
</dbReference>
<dbReference type="InterPro" id="IPR013320">
    <property type="entry name" value="ConA-like_dom_sf"/>
</dbReference>
<gene>
    <name evidence="6" type="primary">htrA_4</name>
    <name evidence="6" type="ORF">Enr13x_53440</name>
</gene>
<proteinExistence type="inferred from homology"/>
<evidence type="ECO:0000256" key="3">
    <source>
        <dbReference type="SAM" id="SignalP"/>
    </source>
</evidence>
<dbReference type="Pfam" id="PF13365">
    <property type="entry name" value="Trypsin_2"/>
    <property type="match status" value="1"/>
</dbReference>
<dbReference type="PANTHER" id="PTHR22939:SF129">
    <property type="entry name" value="SERINE PROTEASE HTRA2, MITOCHONDRIAL"/>
    <property type="match status" value="1"/>
</dbReference>
<dbReference type="Gene3D" id="2.40.10.120">
    <property type="match status" value="1"/>
</dbReference>
<dbReference type="Gene3D" id="2.60.120.560">
    <property type="entry name" value="Exo-inulinase, domain 1"/>
    <property type="match status" value="1"/>
</dbReference>
<feature type="chain" id="PRO_5021956481" evidence="3">
    <location>
        <begin position="26"/>
        <end position="734"/>
    </location>
</feature>
<evidence type="ECO:0000256" key="2">
    <source>
        <dbReference type="SAM" id="Coils"/>
    </source>
</evidence>
<keyword evidence="7" id="KW-1185">Reference proteome</keyword>
<dbReference type="PANTHER" id="PTHR22939">
    <property type="entry name" value="SERINE PROTEASE FAMILY S1C HTRA-RELATED"/>
    <property type="match status" value="1"/>
</dbReference>
<evidence type="ECO:0000259" key="4">
    <source>
        <dbReference type="Pfam" id="PF06439"/>
    </source>
</evidence>
<dbReference type="PRINTS" id="PR00834">
    <property type="entry name" value="PROTEASES2C"/>
</dbReference>
<dbReference type="Pfam" id="PF06439">
    <property type="entry name" value="3keto-disac_hyd"/>
    <property type="match status" value="1"/>
</dbReference>
<dbReference type="SUPFAM" id="SSF50494">
    <property type="entry name" value="Trypsin-like serine proteases"/>
    <property type="match status" value="1"/>
</dbReference>
<dbReference type="InterPro" id="IPR009003">
    <property type="entry name" value="Peptidase_S1_PA"/>
</dbReference>
<feature type="domain" description="Protein SirB1 N-terminal" evidence="5">
    <location>
        <begin position="503"/>
        <end position="654"/>
    </location>
</feature>
<dbReference type="SUPFAM" id="SSF49899">
    <property type="entry name" value="Concanavalin A-like lectins/glucanases"/>
    <property type="match status" value="1"/>
</dbReference>
<dbReference type="EMBL" id="CP037423">
    <property type="protein sequence ID" value="QDV45465.1"/>
    <property type="molecule type" value="Genomic_DNA"/>
</dbReference>
<keyword evidence="6" id="KW-0378">Hydrolase</keyword>
<keyword evidence="2" id="KW-0175">Coiled coil</keyword>
<organism evidence="6 7">
    <name type="scientific">Stieleria neptunia</name>
    <dbReference type="NCBI Taxonomy" id="2527979"/>
    <lineage>
        <taxon>Bacteria</taxon>
        <taxon>Pseudomonadati</taxon>
        <taxon>Planctomycetota</taxon>
        <taxon>Planctomycetia</taxon>
        <taxon>Pirellulales</taxon>
        <taxon>Pirellulaceae</taxon>
        <taxon>Stieleria</taxon>
    </lineage>
</organism>
<feature type="coiled-coil region" evidence="2">
    <location>
        <begin position="439"/>
        <end position="469"/>
    </location>
</feature>